<feature type="region of interest" description="Disordered" evidence="1">
    <location>
        <begin position="81"/>
        <end position="114"/>
    </location>
</feature>
<evidence type="ECO:0000313" key="3">
    <source>
        <dbReference type="Proteomes" id="UP001420932"/>
    </source>
</evidence>
<feature type="compositionally biased region" description="Polar residues" evidence="1">
    <location>
        <begin position="98"/>
        <end position="107"/>
    </location>
</feature>
<accession>A0AAP0IEX1</accession>
<dbReference type="Proteomes" id="UP001420932">
    <property type="component" value="Unassembled WGS sequence"/>
</dbReference>
<reference evidence="2 3" key="1">
    <citation type="submission" date="2024-01" db="EMBL/GenBank/DDBJ databases">
        <title>Genome assemblies of Stephania.</title>
        <authorList>
            <person name="Yang L."/>
        </authorList>
    </citation>
    <scope>NUCLEOTIDE SEQUENCE [LARGE SCALE GENOMIC DNA]</scope>
    <source>
        <strain evidence="2">YNDBR</strain>
        <tissue evidence="2">Leaf</tissue>
    </source>
</reference>
<comment type="caution">
    <text evidence="2">The sequence shown here is derived from an EMBL/GenBank/DDBJ whole genome shotgun (WGS) entry which is preliminary data.</text>
</comment>
<feature type="region of interest" description="Disordered" evidence="1">
    <location>
        <begin position="142"/>
        <end position="188"/>
    </location>
</feature>
<organism evidence="2 3">
    <name type="scientific">Stephania yunnanensis</name>
    <dbReference type="NCBI Taxonomy" id="152371"/>
    <lineage>
        <taxon>Eukaryota</taxon>
        <taxon>Viridiplantae</taxon>
        <taxon>Streptophyta</taxon>
        <taxon>Embryophyta</taxon>
        <taxon>Tracheophyta</taxon>
        <taxon>Spermatophyta</taxon>
        <taxon>Magnoliopsida</taxon>
        <taxon>Ranunculales</taxon>
        <taxon>Menispermaceae</taxon>
        <taxon>Menispermoideae</taxon>
        <taxon>Cissampelideae</taxon>
        <taxon>Stephania</taxon>
    </lineage>
</organism>
<dbReference type="AlphaFoldDB" id="A0AAP0IEX1"/>
<feature type="region of interest" description="Disordered" evidence="1">
    <location>
        <begin position="1"/>
        <end position="42"/>
    </location>
</feature>
<evidence type="ECO:0000256" key="1">
    <source>
        <dbReference type="SAM" id="MobiDB-lite"/>
    </source>
</evidence>
<feature type="compositionally biased region" description="Basic and acidic residues" evidence="1">
    <location>
        <begin position="157"/>
        <end position="168"/>
    </location>
</feature>
<gene>
    <name evidence="2" type="ORF">Syun_020824</name>
</gene>
<dbReference type="EMBL" id="JBBNAF010000009">
    <property type="protein sequence ID" value="KAK9114027.1"/>
    <property type="molecule type" value="Genomic_DNA"/>
</dbReference>
<feature type="compositionally biased region" description="Basic and acidic residues" evidence="1">
    <location>
        <begin position="20"/>
        <end position="33"/>
    </location>
</feature>
<sequence>MAKMNIVMERQTSLNKPSKKRPEPGESNEKAMEGTRCVKPKINRVADQAKRRLVTTSEPVEDCYDLLLPGGALICRWGRYSDEDSEDDDSSKKDMSMNQTTNSQSTPVLDENAEVDGDTIYLDLDEVALKGVAVDLGGNDVAMRGESTKLGGNAEGTQKKVDDGKANEPVDEVSIGTEEHNPAKQPVL</sequence>
<name>A0AAP0IEX1_9MAGN</name>
<protein>
    <submittedName>
        <fullName evidence="2">Uncharacterized protein</fullName>
    </submittedName>
</protein>
<proteinExistence type="predicted"/>
<evidence type="ECO:0000313" key="2">
    <source>
        <dbReference type="EMBL" id="KAK9114027.1"/>
    </source>
</evidence>
<keyword evidence="3" id="KW-1185">Reference proteome</keyword>